<dbReference type="InterPro" id="IPR016059">
    <property type="entry name" value="DNA_ligase_ATP-dep_CS"/>
</dbReference>
<comment type="similarity">
    <text evidence="2">Belongs to the ATP-dependent DNA ligase family.</text>
</comment>
<dbReference type="InterPro" id="IPR012310">
    <property type="entry name" value="DNA_ligase_ATP-dep_cent"/>
</dbReference>
<proteinExistence type="inferred from homology"/>
<dbReference type="Pfam" id="PF01068">
    <property type="entry name" value="DNA_ligase_A_M"/>
    <property type="match status" value="1"/>
</dbReference>
<keyword evidence="4 9" id="KW-0436">Ligase</keyword>
<dbReference type="InterPro" id="IPR012340">
    <property type="entry name" value="NA-bd_OB-fold"/>
</dbReference>
<evidence type="ECO:0000256" key="4">
    <source>
        <dbReference type="ARBA" id="ARBA00022598"/>
    </source>
</evidence>
<dbReference type="PANTHER" id="PTHR47810:SF1">
    <property type="entry name" value="DNA LIGASE B"/>
    <property type="match status" value="1"/>
</dbReference>
<accession>A0A223VZV9</accession>
<name>A0A223VZV9_9CAUD</name>
<dbReference type="CDD" id="cd08041">
    <property type="entry name" value="OBF_kDNA_ligase_like"/>
    <property type="match status" value="1"/>
</dbReference>
<organism evidence="9 10">
    <name type="scientific">Agrobacterium phage Atu_ph04</name>
    <dbReference type="NCBI Taxonomy" id="2024263"/>
    <lineage>
        <taxon>Viruses</taxon>
        <taxon>Duplodnaviria</taxon>
        <taxon>Heunggongvirae</taxon>
        <taxon>Uroviricota</taxon>
        <taxon>Caudoviricetes</taxon>
        <taxon>Pootjesviridae</taxon>
        <taxon>Rollinsvirus</taxon>
        <taxon>Rollinsvirus ph04</taxon>
    </lineage>
</organism>
<dbReference type="Proteomes" id="UP000226396">
    <property type="component" value="Segment"/>
</dbReference>
<dbReference type="Gene3D" id="3.30.470.30">
    <property type="entry name" value="DNA ligase/mRNA capping enzyme"/>
    <property type="match status" value="1"/>
</dbReference>
<dbReference type="Gene3D" id="2.40.50.140">
    <property type="entry name" value="Nucleic acid-binding proteins"/>
    <property type="match status" value="1"/>
</dbReference>
<dbReference type="SUPFAM" id="SSF50249">
    <property type="entry name" value="Nucleic acid-binding proteins"/>
    <property type="match status" value="1"/>
</dbReference>
<evidence type="ECO:0000313" key="9">
    <source>
        <dbReference type="EMBL" id="ASV44664.1"/>
    </source>
</evidence>
<dbReference type="EMBL" id="MF403007">
    <property type="protein sequence ID" value="ASV44664.1"/>
    <property type="molecule type" value="Genomic_DNA"/>
</dbReference>
<sequence>MDIFNNDKNSISKDTFDIISDLNELMNTRGSNAKKDILRRLNPLTKQLFILNMDPFQKFGLSKLRGKSNGNAEGLPWSKIISFLSAGKGRELDKISQMLLPEQFDIVNGVFNGFQAWRTGIKAGNFLSVFPDAFETFEVQLCLPWNPDLFEPGSYAQTKFDGVRCMAAVDHQGKVTFLSRNGKPLENINPLTELELSKFPGYVFDSEADVGDRFQLTAGVSKRRSGSDIKLELRIFDIIPYDAFFAKSHEVPYIDRYTFLKSLVSSNEHLSNCVADHFQVNSADEAEEFYQKQRDLGKEGAIVKKRNGTYNFGRDDRQMKVKPLGIYEVRIVDVLPGSKGSKYENTLGALQVEDEFGVKSRVGSGFSDELRDIFWRDRDDILGELCEIKAMERTESGAFRHSRFYRLRDDKTVLNPLL</sequence>
<evidence type="ECO:0000313" key="10">
    <source>
        <dbReference type="Proteomes" id="UP000226396"/>
    </source>
</evidence>
<dbReference type="GeneID" id="77938993"/>
<dbReference type="PANTHER" id="PTHR47810">
    <property type="entry name" value="DNA LIGASE"/>
    <property type="match status" value="1"/>
</dbReference>
<dbReference type="GO" id="GO:0006310">
    <property type="term" value="P:DNA recombination"/>
    <property type="evidence" value="ECO:0007669"/>
    <property type="project" value="InterPro"/>
</dbReference>
<dbReference type="GO" id="GO:0003910">
    <property type="term" value="F:DNA ligase (ATP) activity"/>
    <property type="evidence" value="ECO:0007669"/>
    <property type="project" value="InterPro"/>
</dbReference>
<evidence type="ECO:0000256" key="1">
    <source>
        <dbReference type="ARBA" id="ARBA00001968"/>
    </source>
</evidence>
<dbReference type="GO" id="GO:0006281">
    <property type="term" value="P:DNA repair"/>
    <property type="evidence" value="ECO:0007669"/>
    <property type="project" value="UniProtKB-KW"/>
</dbReference>
<protein>
    <recommendedName>
        <fullName evidence="3">DNA ligase</fullName>
    </recommendedName>
</protein>
<keyword evidence="6" id="KW-0227">DNA damage</keyword>
<evidence type="ECO:0000256" key="2">
    <source>
        <dbReference type="ARBA" id="ARBA00007572"/>
    </source>
</evidence>
<evidence type="ECO:0000256" key="3">
    <source>
        <dbReference type="ARBA" id="ARBA00013308"/>
    </source>
</evidence>
<evidence type="ECO:0000256" key="7">
    <source>
        <dbReference type="ARBA" id="ARBA00023204"/>
    </source>
</evidence>
<keyword evidence="7" id="KW-0234">DNA repair</keyword>
<evidence type="ECO:0000259" key="8">
    <source>
        <dbReference type="PROSITE" id="PS50160"/>
    </source>
</evidence>
<dbReference type="PROSITE" id="PS50160">
    <property type="entry name" value="DNA_LIGASE_A3"/>
    <property type="match status" value="1"/>
</dbReference>
<evidence type="ECO:0000256" key="5">
    <source>
        <dbReference type="ARBA" id="ARBA00022705"/>
    </source>
</evidence>
<evidence type="ECO:0000256" key="6">
    <source>
        <dbReference type="ARBA" id="ARBA00022763"/>
    </source>
</evidence>
<feature type="domain" description="ATP-dependent DNA ligase family profile" evidence="8">
    <location>
        <begin position="224"/>
        <end position="335"/>
    </location>
</feature>
<keyword evidence="10" id="KW-1185">Reference proteome</keyword>
<dbReference type="InterPro" id="IPR029319">
    <property type="entry name" value="DNA_ligase_OB"/>
</dbReference>
<keyword evidence="5" id="KW-0235">DNA replication</keyword>
<dbReference type="SUPFAM" id="SSF56091">
    <property type="entry name" value="DNA ligase/mRNA capping enzyme, catalytic domain"/>
    <property type="match status" value="1"/>
</dbReference>
<dbReference type="PROSITE" id="PS00333">
    <property type="entry name" value="DNA_LIGASE_A2"/>
    <property type="match status" value="1"/>
</dbReference>
<dbReference type="GO" id="GO:0005524">
    <property type="term" value="F:ATP binding"/>
    <property type="evidence" value="ECO:0007669"/>
    <property type="project" value="InterPro"/>
</dbReference>
<dbReference type="RefSeq" id="YP_010662976.1">
    <property type="nucleotide sequence ID" value="NC_070890.1"/>
</dbReference>
<dbReference type="KEGG" id="vg:77938993"/>
<reference evidence="9 10" key="1">
    <citation type="submission" date="2017-06" db="EMBL/GenBank/DDBJ databases">
        <authorList>
            <person name="Kim H.J."/>
            <person name="Triplett B.A."/>
        </authorList>
    </citation>
    <scope>NUCLEOTIDE SEQUENCE [LARGE SCALE GENOMIC DNA]</scope>
</reference>
<dbReference type="GO" id="GO:0006260">
    <property type="term" value="P:DNA replication"/>
    <property type="evidence" value="ECO:0007669"/>
    <property type="project" value="UniProtKB-KW"/>
</dbReference>
<comment type="cofactor">
    <cofactor evidence="1">
        <name>a divalent metal cation</name>
        <dbReference type="ChEBI" id="CHEBI:60240"/>
    </cofactor>
</comment>
<dbReference type="InterPro" id="IPR050326">
    <property type="entry name" value="NAD_dep_DNA_ligaseB"/>
</dbReference>
<dbReference type="Pfam" id="PF14743">
    <property type="entry name" value="DNA_ligase_OB_2"/>
    <property type="match status" value="1"/>
</dbReference>